<reference evidence="3" key="1">
    <citation type="journal article" date="2019" name="Int. J. Syst. Evol. Microbiol.">
        <title>The Global Catalogue of Microorganisms (GCM) 10K type strain sequencing project: providing services to taxonomists for standard genome sequencing and annotation.</title>
        <authorList>
            <consortium name="The Broad Institute Genomics Platform"/>
            <consortium name="The Broad Institute Genome Sequencing Center for Infectious Disease"/>
            <person name="Wu L."/>
            <person name="Ma J."/>
        </authorList>
    </citation>
    <scope>NUCLEOTIDE SEQUENCE [LARGE SCALE GENOMIC DNA]</scope>
    <source>
        <strain evidence="3">KCTC 52490</strain>
    </source>
</reference>
<accession>A0ABW6AMV2</accession>
<feature type="chain" id="PRO_5045851993" evidence="1">
    <location>
        <begin position="26"/>
        <end position="505"/>
    </location>
</feature>
<dbReference type="EMBL" id="JBHUOM010000023">
    <property type="protein sequence ID" value="MFD2936735.1"/>
    <property type="molecule type" value="Genomic_DNA"/>
</dbReference>
<evidence type="ECO:0000313" key="2">
    <source>
        <dbReference type="EMBL" id="MFD2936735.1"/>
    </source>
</evidence>
<evidence type="ECO:0000256" key="1">
    <source>
        <dbReference type="SAM" id="SignalP"/>
    </source>
</evidence>
<dbReference type="RefSeq" id="WP_381505808.1">
    <property type="nucleotide sequence ID" value="NZ_JBHUOM010000023.1"/>
</dbReference>
<sequence length="505" mass="56270">MVNRLRSTFLSLVCLTSTCELIAQAIPDTTTAQQSIMAEVGGFGSSATQTPFWLRSRQYGIVPLKGPAGLVRVGMTKQFGDFPNSRKIHVKVAVEGVANVGTSSQLILPVAYASLLSKHFELYVGRRREVFGLGDTLLTSGSYSWSGNALPVYKIQFGTRGFVPLGFTKGVVALNGMYAHGWFSNTDSIQNSFLHQKALFVRISLFRNRVRLYGGLTHSAQWGGYSNVIRNGLYTVHGKIPSSLQTYKDIILVRQPPNDPTQYSSFDLSNQAGNHLGSIDMALEVDNDQANWFLYYQHPFEDKSGVAFQNMPDGLYGIRWKNKHTDAYNGFRLTQITAEFLTTLNQTNFNFDIGSRLYNGADDYFNNYQYVDGWTHKQRVIGTPFLTRWLDSREDLHDLKGGFKGNGPMMISNNRVQVSHLGLLGHWPSGTQLRALLSYSQNFGRPITSDPRAPLSQFSGMAELILPVPWLGGSQLNLAVALDQGQWLTNNVGGRLGMRKVIQKR</sequence>
<organism evidence="2 3">
    <name type="scientific">Spirosoma flavum</name>
    <dbReference type="NCBI Taxonomy" id="2048557"/>
    <lineage>
        <taxon>Bacteria</taxon>
        <taxon>Pseudomonadati</taxon>
        <taxon>Bacteroidota</taxon>
        <taxon>Cytophagia</taxon>
        <taxon>Cytophagales</taxon>
        <taxon>Cytophagaceae</taxon>
        <taxon>Spirosoma</taxon>
    </lineage>
</organism>
<gene>
    <name evidence="2" type="ORF">ACFS25_23340</name>
</gene>
<evidence type="ECO:0000313" key="3">
    <source>
        <dbReference type="Proteomes" id="UP001597512"/>
    </source>
</evidence>
<dbReference type="InterPro" id="IPR038636">
    <property type="entry name" value="Wzi_sf"/>
</dbReference>
<dbReference type="Proteomes" id="UP001597512">
    <property type="component" value="Unassembled WGS sequence"/>
</dbReference>
<keyword evidence="1" id="KW-0732">Signal</keyword>
<name>A0ABW6AMV2_9BACT</name>
<protein>
    <submittedName>
        <fullName evidence="2">Capsule assembly Wzi family protein</fullName>
    </submittedName>
</protein>
<proteinExistence type="predicted"/>
<feature type="signal peptide" evidence="1">
    <location>
        <begin position="1"/>
        <end position="25"/>
    </location>
</feature>
<comment type="caution">
    <text evidence="2">The sequence shown here is derived from an EMBL/GenBank/DDBJ whole genome shotgun (WGS) entry which is preliminary data.</text>
</comment>
<dbReference type="Gene3D" id="2.40.160.130">
    <property type="entry name" value="Capsule assembly protein Wzi"/>
    <property type="match status" value="1"/>
</dbReference>
<keyword evidence="3" id="KW-1185">Reference proteome</keyword>